<evidence type="ECO:0000256" key="4">
    <source>
        <dbReference type="ARBA" id="ARBA00022833"/>
    </source>
</evidence>
<evidence type="ECO:0000256" key="2">
    <source>
        <dbReference type="ARBA" id="ARBA00022723"/>
    </source>
</evidence>
<dbReference type="GO" id="GO:0008270">
    <property type="term" value="F:zinc ion binding"/>
    <property type="evidence" value="ECO:0007669"/>
    <property type="project" value="UniProtKB-KW"/>
</dbReference>
<evidence type="ECO:0000313" key="9">
    <source>
        <dbReference type="EMBL" id="KAJ3177776.1"/>
    </source>
</evidence>
<dbReference type="PROSITE" id="PS50114">
    <property type="entry name" value="GATA_ZN_FINGER_2"/>
    <property type="match status" value="2"/>
</dbReference>
<feature type="compositionally biased region" description="Low complexity" evidence="7">
    <location>
        <begin position="493"/>
        <end position="502"/>
    </location>
</feature>
<dbReference type="CDD" id="cd00202">
    <property type="entry name" value="ZnF_GATA"/>
    <property type="match status" value="2"/>
</dbReference>
<dbReference type="GO" id="GO:0000978">
    <property type="term" value="F:RNA polymerase II cis-regulatory region sequence-specific DNA binding"/>
    <property type="evidence" value="ECO:0007669"/>
    <property type="project" value="TreeGrafter"/>
</dbReference>
<feature type="region of interest" description="Disordered" evidence="7">
    <location>
        <begin position="208"/>
        <end position="233"/>
    </location>
</feature>
<feature type="region of interest" description="Disordered" evidence="7">
    <location>
        <begin position="326"/>
        <end position="403"/>
    </location>
</feature>
<organism evidence="9 10">
    <name type="scientific">Geranomyces variabilis</name>
    <dbReference type="NCBI Taxonomy" id="109894"/>
    <lineage>
        <taxon>Eukaryota</taxon>
        <taxon>Fungi</taxon>
        <taxon>Fungi incertae sedis</taxon>
        <taxon>Chytridiomycota</taxon>
        <taxon>Chytridiomycota incertae sedis</taxon>
        <taxon>Chytridiomycetes</taxon>
        <taxon>Spizellomycetales</taxon>
        <taxon>Powellomycetaceae</taxon>
        <taxon>Geranomyces</taxon>
    </lineage>
</organism>
<feature type="region of interest" description="Disordered" evidence="7">
    <location>
        <begin position="245"/>
        <end position="278"/>
    </location>
</feature>
<proteinExistence type="predicted"/>
<dbReference type="GO" id="GO:0000122">
    <property type="term" value="P:negative regulation of transcription by RNA polymerase II"/>
    <property type="evidence" value="ECO:0007669"/>
    <property type="project" value="TreeGrafter"/>
</dbReference>
<evidence type="ECO:0000256" key="1">
    <source>
        <dbReference type="ARBA" id="ARBA00004123"/>
    </source>
</evidence>
<keyword evidence="3 6" id="KW-0863">Zinc-finger</keyword>
<dbReference type="GO" id="GO:0005634">
    <property type="term" value="C:nucleus"/>
    <property type="evidence" value="ECO:0007669"/>
    <property type="project" value="UniProtKB-SubCell"/>
</dbReference>
<dbReference type="InterPro" id="IPR039355">
    <property type="entry name" value="Transcription_factor_GATA"/>
</dbReference>
<dbReference type="Gene3D" id="3.30.50.10">
    <property type="entry name" value="Erythroid Transcription Factor GATA-1, subunit A"/>
    <property type="match status" value="2"/>
</dbReference>
<dbReference type="SUPFAM" id="SSF57716">
    <property type="entry name" value="Glucocorticoid receptor-like (DNA-binding domain)"/>
    <property type="match status" value="2"/>
</dbReference>
<dbReference type="PANTHER" id="PTHR10071">
    <property type="entry name" value="TRANSCRIPTION FACTOR GATA FAMILY MEMBER"/>
    <property type="match status" value="1"/>
</dbReference>
<keyword evidence="2" id="KW-0479">Metal-binding</keyword>
<keyword evidence="4" id="KW-0862">Zinc</keyword>
<evidence type="ECO:0000256" key="5">
    <source>
        <dbReference type="ARBA" id="ARBA00023242"/>
    </source>
</evidence>
<feature type="region of interest" description="Disordered" evidence="7">
    <location>
        <begin position="69"/>
        <end position="94"/>
    </location>
</feature>
<dbReference type="PRINTS" id="PR00619">
    <property type="entry name" value="GATAZNFINGER"/>
</dbReference>
<feature type="region of interest" description="Disordered" evidence="7">
    <location>
        <begin position="554"/>
        <end position="592"/>
    </location>
</feature>
<dbReference type="AlphaFoldDB" id="A0AAD5TJY2"/>
<dbReference type="InterPro" id="IPR013088">
    <property type="entry name" value="Znf_NHR/GATA"/>
</dbReference>
<name>A0AAD5TJY2_9FUNG</name>
<dbReference type="GO" id="GO:0045944">
    <property type="term" value="P:positive regulation of transcription by RNA polymerase II"/>
    <property type="evidence" value="ECO:0007669"/>
    <property type="project" value="TreeGrafter"/>
</dbReference>
<evidence type="ECO:0000256" key="6">
    <source>
        <dbReference type="PROSITE-ProRule" id="PRU00094"/>
    </source>
</evidence>
<evidence type="ECO:0000259" key="8">
    <source>
        <dbReference type="PROSITE" id="PS50114"/>
    </source>
</evidence>
<feature type="domain" description="GATA-type" evidence="8">
    <location>
        <begin position="441"/>
        <end position="488"/>
    </location>
</feature>
<dbReference type="PANTHER" id="PTHR10071:SF281">
    <property type="entry name" value="BOX A-BINDING FACTOR-RELATED"/>
    <property type="match status" value="1"/>
</dbReference>
<feature type="compositionally biased region" description="Gly residues" evidence="7">
    <location>
        <begin position="569"/>
        <end position="588"/>
    </location>
</feature>
<evidence type="ECO:0000256" key="3">
    <source>
        <dbReference type="ARBA" id="ARBA00022771"/>
    </source>
</evidence>
<dbReference type="EMBL" id="JADGJQ010000031">
    <property type="protein sequence ID" value="KAJ3177776.1"/>
    <property type="molecule type" value="Genomic_DNA"/>
</dbReference>
<dbReference type="SMART" id="SM00401">
    <property type="entry name" value="ZnF_GATA"/>
    <property type="match status" value="2"/>
</dbReference>
<dbReference type="Pfam" id="PF00320">
    <property type="entry name" value="GATA"/>
    <property type="match status" value="2"/>
</dbReference>
<dbReference type="GO" id="GO:0000981">
    <property type="term" value="F:DNA-binding transcription factor activity, RNA polymerase II-specific"/>
    <property type="evidence" value="ECO:0007669"/>
    <property type="project" value="TreeGrafter"/>
</dbReference>
<dbReference type="PROSITE" id="PS00344">
    <property type="entry name" value="GATA_ZN_FINGER_1"/>
    <property type="match status" value="1"/>
</dbReference>
<keyword evidence="10" id="KW-1185">Reference proteome</keyword>
<feature type="domain" description="GATA-type" evidence="8">
    <location>
        <begin position="511"/>
        <end position="564"/>
    </location>
</feature>
<sequence length="651" mass="68297">MVETNKMNYSQFKQLSGNTTRKFGKIDPRVSPRVAVSQKQLQTAIENGLALAQQAAAQENAATSLDPNAINLLDTTPPQSNAPPPAVQQSPSGDDYERWLQDLITAPVLSAPPAPTDNDAFTLHDSIDPFTANVFGTWPNIFDPNMSSSWQQQQQQQQQPDYYPAAAAMSTVSSSVSQPPPPTAPLQLAAEMVTAQATSPFVVNHHLQQVRNPPRRSRQTHQQRSSIQFNPSIRQALSQPPALQFRPIARPTPPPPSQQQQQQQPPPQMLPLVPQVSSSASDFGMTELYFQQMQWLAGQEQQQQQQQQQSPFVHADNMQDNIMLSSAPSSTFSHLPPQQAPVQLAAQQQASLPHQQPPQRAKTAIAPKPPRKQKPRMQTAPTPSTVPRPKHVHKPSSSATGLSATATPGFVAAAAAAAAAAAGGTPPGNNSNNGAIAVNTCKNCEATSTPLWRRSDRDELLCNACGLYYKLHGTHRPKSLRPATPGGKNGDPAAASSASSSSTGLVSTTANEAPTLCVNCNTSQTPLWRRDDAGRTLCNACGLYVKLHGCNRPTHLRNDLPRKRVRQNGGSGGGGGGNGDGAGAGGGAPAVKKKKKDAGTAIGGGNNGPLEAVSGGGVNAGDLAAASAVAGAWGLALGDSGGTSGWGGGGM</sequence>
<comment type="caution">
    <text evidence="9">The sequence shown here is derived from an EMBL/GenBank/DDBJ whole genome shotgun (WGS) entry which is preliminary data.</text>
</comment>
<evidence type="ECO:0000256" key="7">
    <source>
        <dbReference type="SAM" id="MobiDB-lite"/>
    </source>
</evidence>
<feature type="region of interest" description="Disordered" evidence="7">
    <location>
        <begin position="476"/>
        <end position="506"/>
    </location>
</feature>
<accession>A0AAD5TJY2</accession>
<feature type="compositionally biased region" description="Low complexity" evidence="7">
    <location>
        <begin position="335"/>
        <end position="359"/>
    </location>
</feature>
<gene>
    <name evidence="9" type="ORF">HDU87_004298</name>
</gene>
<dbReference type="InterPro" id="IPR000679">
    <property type="entry name" value="Znf_GATA"/>
</dbReference>
<evidence type="ECO:0000313" key="10">
    <source>
        <dbReference type="Proteomes" id="UP001212152"/>
    </source>
</evidence>
<dbReference type="Proteomes" id="UP001212152">
    <property type="component" value="Unassembled WGS sequence"/>
</dbReference>
<comment type="subcellular location">
    <subcellularLocation>
        <location evidence="1">Nucleus</location>
    </subcellularLocation>
</comment>
<protein>
    <recommendedName>
        <fullName evidence="8">GATA-type domain-containing protein</fullName>
    </recommendedName>
</protein>
<keyword evidence="5" id="KW-0539">Nucleus</keyword>
<reference evidence="9" key="1">
    <citation type="submission" date="2020-05" db="EMBL/GenBank/DDBJ databases">
        <title>Phylogenomic resolution of chytrid fungi.</title>
        <authorList>
            <person name="Stajich J.E."/>
            <person name="Amses K."/>
            <person name="Simmons R."/>
            <person name="Seto K."/>
            <person name="Myers J."/>
            <person name="Bonds A."/>
            <person name="Quandt C.A."/>
            <person name="Barry K."/>
            <person name="Liu P."/>
            <person name="Grigoriev I."/>
            <person name="Longcore J.E."/>
            <person name="James T.Y."/>
        </authorList>
    </citation>
    <scope>NUCLEOTIDE SEQUENCE</scope>
    <source>
        <strain evidence="9">JEL0379</strain>
    </source>
</reference>